<dbReference type="AlphaFoldDB" id="A0AAD5R306"/>
<dbReference type="Proteomes" id="UP001196413">
    <property type="component" value="Unassembled WGS sequence"/>
</dbReference>
<keyword evidence="2" id="KW-1185">Reference proteome</keyword>
<gene>
    <name evidence="1" type="ORF">KIN20_029661</name>
</gene>
<protein>
    <submittedName>
        <fullName evidence="1">Uncharacterized protein</fullName>
    </submittedName>
</protein>
<evidence type="ECO:0000313" key="1">
    <source>
        <dbReference type="EMBL" id="KAJ1368516.1"/>
    </source>
</evidence>
<name>A0AAD5R306_PARTN</name>
<reference evidence="1" key="1">
    <citation type="submission" date="2021-06" db="EMBL/GenBank/DDBJ databases">
        <title>Parelaphostrongylus tenuis whole genome reference sequence.</title>
        <authorList>
            <person name="Garwood T.J."/>
            <person name="Larsen P.A."/>
            <person name="Fountain-Jones N.M."/>
            <person name="Garbe J.R."/>
            <person name="Macchietto M.G."/>
            <person name="Kania S.A."/>
            <person name="Gerhold R.W."/>
            <person name="Richards J.E."/>
            <person name="Wolf T.M."/>
        </authorList>
    </citation>
    <scope>NUCLEOTIDE SEQUENCE</scope>
    <source>
        <strain evidence="1">MNPRO001-30</strain>
        <tissue evidence="1">Meninges</tissue>
    </source>
</reference>
<accession>A0AAD5R306</accession>
<dbReference type="EMBL" id="JAHQIW010006212">
    <property type="protein sequence ID" value="KAJ1368516.1"/>
    <property type="molecule type" value="Genomic_DNA"/>
</dbReference>
<evidence type="ECO:0000313" key="2">
    <source>
        <dbReference type="Proteomes" id="UP001196413"/>
    </source>
</evidence>
<comment type="caution">
    <text evidence="1">The sequence shown here is derived from an EMBL/GenBank/DDBJ whole genome shotgun (WGS) entry which is preliminary data.</text>
</comment>
<organism evidence="1 2">
    <name type="scientific">Parelaphostrongylus tenuis</name>
    <name type="common">Meningeal worm</name>
    <dbReference type="NCBI Taxonomy" id="148309"/>
    <lineage>
        <taxon>Eukaryota</taxon>
        <taxon>Metazoa</taxon>
        <taxon>Ecdysozoa</taxon>
        <taxon>Nematoda</taxon>
        <taxon>Chromadorea</taxon>
        <taxon>Rhabditida</taxon>
        <taxon>Rhabditina</taxon>
        <taxon>Rhabditomorpha</taxon>
        <taxon>Strongyloidea</taxon>
        <taxon>Metastrongylidae</taxon>
        <taxon>Parelaphostrongylus</taxon>
    </lineage>
</organism>
<proteinExistence type="predicted"/>
<sequence length="107" mass="12571">MILIRTFSVDETVLAAAELRNLFRDYDGDIIHDIERIIRLRRASNLVKDYSAASTCECDNLQCLGADCRVNQQFSSVMEGKKWRLVYVRQRCLRSTFRRRESQIHCI</sequence>